<dbReference type="PaxDb" id="589924-Ferp_1900"/>
<sequence>MEIKTCPLCGGEMIKGKSKNSGHAKYFWKKPWSGILGGVVLAYPRLCINCGALIPYVDSKNLEKLKIEFEHKRMK</sequence>
<dbReference type="EMBL" id="CP001899">
    <property type="protein sequence ID" value="ADC66040.1"/>
    <property type="molecule type" value="Genomic_DNA"/>
</dbReference>
<evidence type="ECO:0000313" key="2">
    <source>
        <dbReference type="Proteomes" id="UP000002613"/>
    </source>
</evidence>
<dbReference type="KEGG" id="fpl:Ferp_1900"/>
<evidence type="ECO:0000313" key="1">
    <source>
        <dbReference type="EMBL" id="ADC66040.1"/>
    </source>
</evidence>
<dbReference type="RefSeq" id="WP_012966379.1">
    <property type="nucleotide sequence ID" value="NC_013849.1"/>
</dbReference>
<reference evidence="2" key="1">
    <citation type="submission" date="2010-02" db="EMBL/GenBank/DDBJ databases">
        <title>Complete sequence of Ferroglobus placidus DSM 10642.</title>
        <authorList>
            <consortium name="US DOE Joint Genome Institute"/>
            <person name="Lucas S."/>
            <person name="Copeland A."/>
            <person name="Lapidus A."/>
            <person name="Cheng J.-F."/>
            <person name="Bruce D."/>
            <person name="Goodwin L."/>
            <person name="Pitluck S."/>
            <person name="Saunders E."/>
            <person name="Brettin T."/>
            <person name="Detter J.C."/>
            <person name="Han C."/>
            <person name="Tapia R."/>
            <person name="Larimer F."/>
            <person name="Land M."/>
            <person name="Hauser L."/>
            <person name="Kyrpides N."/>
            <person name="Ivanova N."/>
            <person name="Holmes D."/>
            <person name="Lovley D."/>
            <person name="Kyrpides N."/>
            <person name="Anderson I.J."/>
            <person name="Woyke T."/>
        </authorList>
    </citation>
    <scope>NUCLEOTIDE SEQUENCE [LARGE SCALE GENOMIC DNA]</scope>
    <source>
        <strain evidence="2">DSM 10642 / AEDII12DO</strain>
    </source>
</reference>
<dbReference type="eggNOG" id="arCOG04457">
    <property type="taxonomic scope" value="Archaea"/>
</dbReference>
<dbReference type="OrthoDB" id="103460at2157"/>
<keyword evidence="2" id="KW-1185">Reference proteome</keyword>
<dbReference type="Proteomes" id="UP000002613">
    <property type="component" value="Chromosome"/>
</dbReference>
<accession>D3RZX7</accession>
<dbReference type="HOGENOM" id="CLU_2662166_0_0_2"/>
<proteinExistence type="predicted"/>
<organism evidence="1 2">
    <name type="scientific">Ferroglobus placidus (strain DSM 10642 / AEDII12DO)</name>
    <dbReference type="NCBI Taxonomy" id="589924"/>
    <lineage>
        <taxon>Archaea</taxon>
        <taxon>Methanobacteriati</taxon>
        <taxon>Methanobacteriota</taxon>
        <taxon>Archaeoglobi</taxon>
        <taxon>Archaeoglobales</taxon>
        <taxon>Archaeoglobaceae</taxon>
        <taxon>Ferroglobus</taxon>
    </lineage>
</organism>
<reference evidence="1 2" key="2">
    <citation type="journal article" date="2011" name="Stand. Genomic Sci.">
        <title>Complete genome sequence of Ferroglobus placidus AEDII12DO.</title>
        <authorList>
            <person name="Anderson I."/>
            <person name="Risso C."/>
            <person name="Holmes D."/>
            <person name="Lucas S."/>
            <person name="Copeland A."/>
            <person name="Lapidus A."/>
            <person name="Cheng J.F."/>
            <person name="Bruce D."/>
            <person name="Goodwin L."/>
            <person name="Pitluck S."/>
            <person name="Saunders E."/>
            <person name="Brettin T."/>
            <person name="Detter J.C."/>
            <person name="Han C."/>
            <person name="Tapia R."/>
            <person name="Larimer F."/>
            <person name="Land M."/>
            <person name="Hauser L."/>
            <person name="Woyke T."/>
            <person name="Lovley D."/>
            <person name="Kyrpides N."/>
            <person name="Ivanova N."/>
        </authorList>
    </citation>
    <scope>NUCLEOTIDE SEQUENCE [LARGE SCALE GENOMIC DNA]</scope>
    <source>
        <strain evidence="2">DSM 10642 / AEDII12DO</strain>
    </source>
</reference>
<dbReference type="GeneID" id="8779430"/>
<name>D3RZX7_FERPA</name>
<protein>
    <submittedName>
        <fullName evidence="1">Uncharacterized protein</fullName>
    </submittedName>
</protein>
<gene>
    <name evidence="1" type="ordered locus">Ferp_1900</name>
</gene>
<dbReference type="AlphaFoldDB" id="D3RZX7"/>